<organism evidence="2 3">
    <name type="scientific">Veillonella tobetsuensis</name>
    <dbReference type="NCBI Taxonomy" id="1110546"/>
    <lineage>
        <taxon>Bacteria</taxon>
        <taxon>Bacillati</taxon>
        <taxon>Bacillota</taxon>
        <taxon>Negativicutes</taxon>
        <taxon>Veillonellales</taxon>
        <taxon>Veillonellaceae</taxon>
        <taxon>Veillonella</taxon>
    </lineage>
</organism>
<accession>A0A480AZU2</accession>
<dbReference type="RefSeq" id="WP_137660730.1">
    <property type="nucleotide sequence ID" value="NZ_BJCQ01000016.1"/>
</dbReference>
<feature type="chain" id="PRO_5038808458" description="DUF1329 domain-containing protein" evidence="1">
    <location>
        <begin position="18"/>
        <end position="445"/>
    </location>
</feature>
<keyword evidence="1" id="KW-0732">Signal</keyword>
<evidence type="ECO:0000313" key="3">
    <source>
        <dbReference type="Proteomes" id="UP000300381"/>
    </source>
</evidence>
<dbReference type="EMBL" id="BJCQ01000016">
    <property type="protein sequence ID" value="GCL67259.1"/>
    <property type="molecule type" value="Genomic_DNA"/>
</dbReference>
<evidence type="ECO:0000256" key="1">
    <source>
        <dbReference type="SAM" id="SignalP"/>
    </source>
</evidence>
<proteinExistence type="predicted"/>
<dbReference type="AlphaFoldDB" id="A0A480AZU2"/>
<evidence type="ECO:0008006" key="4">
    <source>
        <dbReference type="Google" id="ProtNLM"/>
    </source>
</evidence>
<evidence type="ECO:0000313" key="2">
    <source>
        <dbReference type="EMBL" id="GCL67259.1"/>
    </source>
</evidence>
<comment type="caution">
    <text evidence="2">The sequence shown here is derived from an EMBL/GenBank/DDBJ whole genome shotgun (WGS) entry which is preliminary data.</text>
</comment>
<gene>
    <name evidence="2" type="ORF">PAGU1578_08800</name>
</gene>
<dbReference type="Proteomes" id="UP000300381">
    <property type="component" value="Unassembled WGS sequence"/>
</dbReference>
<reference evidence="2 3" key="1">
    <citation type="submission" date="2019-03" db="EMBL/GenBank/DDBJ databases">
        <title>Draft genome sequences of two Veillonella tobetsuensis clinical isolates from intraoperative bronchial fluids of elderly patients with pulmonary carcinoma.</title>
        <authorList>
            <person name="Akiyama T."/>
        </authorList>
    </citation>
    <scope>NUCLEOTIDE SEQUENCE [LARGE SCALE GENOMIC DNA]</scope>
    <source>
        <strain evidence="2 3">PAGU 1578</strain>
    </source>
</reference>
<feature type="signal peptide" evidence="1">
    <location>
        <begin position="1"/>
        <end position="17"/>
    </location>
</feature>
<protein>
    <recommendedName>
        <fullName evidence="4">DUF1329 domain-containing protein</fullName>
    </recommendedName>
</protein>
<sequence length="445" mass="51079">MKKIIRSAILCATMATAVSTLGVQPVGATYPLIDKNGNTVPVERDVDNQKIIDDNQKLMDRYRWYDQVGDYDLVKTNIESAVQEFGYPLQVPSYMPKDYAVRDVKAKDHDVLEIVYTETGRDGEYGPKLTFSNTDIVYRMGWAIDTVVTPILEKTNYNAKDAVSFITPNGISVYTLGSRKDAIQIAYWEKDNKVHMLYFASLRNQDFVSKIVDSVGPLSNVAADNARLRGDRNDKQHIDEHGKQNIDEHVKQNVKIDWPPYETIGLPLRTHTNSVWPILTSKSIGLPSGVINASHKVSYDVSVPSYLPFGYTYYATHFYDNDVLETVYWKQGEEYQERSGRWVTHTMVFRMSYSMDTVWPEEYIPMEYHDVQWSDSTPIGEVHYTGDVDKDLVRSVTWYKNNMAYFLFFQVPVKASEADFYKDHVVPLKDIDLSRTDLIGVKTLR</sequence>
<name>A0A480AZU2_9FIRM</name>